<dbReference type="Proteomes" id="UP000320461">
    <property type="component" value="Unassembled WGS sequence"/>
</dbReference>
<dbReference type="AlphaFoldDB" id="A0A4Y3KRP3"/>
<dbReference type="EMBL" id="BJLQ01000038">
    <property type="protein sequence ID" value="GEA85548.1"/>
    <property type="molecule type" value="Genomic_DNA"/>
</dbReference>
<keyword evidence="2" id="KW-1133">Transmembrane helix</keyword>
<accession>A0A4Y3KRP3</accession>
<comment type="caution">
    <text evidence="4">The sequence shown here is derived from an EMBL/GenBank/DDBJ whole genome shotgun (WGS) entry which is preliminary data.</text>
</comment>
<keyword evidence="5" id="KW-1185">Reference proteome</keyword>
<protein>
    <recommendedName>
        <fullName evidence="3">NERD domain-containing protein</fullName>
    </recommendedName>
</protein>
<dbReference type="PROSITE" id="PS50965">
    <property type="entry name" value="NERD"/>
    <property type="match status" value="1"/>
</dbReference>
<organism evidence="4 5">
    <name type="scientific">Cellulomonas gelida</name>
    <dbReference type="NCBI Taxonomy" id="1712"/>
    <lineage>
        <taxon>Bacteria</taxon>
        <taxon>Bacillati</taxon>
        <taxon>Actinomycetota</taxon>
        <taxon>Actinomycetes</taxon>
        <taxon>Micrococcales</taxon>
        <taxon>Cellulomonadaceae</taxon>
        <taxon>Cellulomonas</taxon>
    </lineage>
</organism>
<dbReference type="InterPro" id="IPR011528">
    <property type="entry name" value="NERD"/>
</dbReference>
<evidence type="ECO:0000256" key="1">
    <source>
        <dbReference type="SAM" id="MobiDB-lite"/>
    </source>
</evidence>
<feature type="region of interest" description="Disordered" evidence="1">
    <location>
        <begin position="205"/>
        <end position="231"/>
    </location>
</feature>
<name>A0A4Y3KRP3_9CELL</name>
<keyword evidence="2" id="KW-0472">Membrane</keyword>
<feature type="region of interest" description="Disordered" evidence="1">
    <location>
        <begin position="1"/>
        <end position="31"/>
    </location>
</feature>
<gene>
    <name evidence="4" type="ORF">CGE01nite_27990</name>
</gene>
<reference evidence="4 5" key="1">
    <citation type="submission" date="2019-06" db="EMBL/GenBank/DDBJ databases">
        <title>Whole genome shotgun sequence of Cellulomonas gelida NBRC 3748.</title>
        <authorList>
            <person name="Hosoyama A."/>
            <person name="Uohara A."/>
            <person name="Ohji S."/>
            <person name="Ichikawa N."/>
        </authorList>
    </citation>
    <scope>NUCLEOTIDE SEQUENCE [LARGE SCALE GENOMIC DNA]</scope>
    <source>
        <strain evidence="4 5">NBRC 3748</strain>
    </source>
</reference>
<evidence type="ECO:0000313" key="5">
    <source>
        <dbReference type="Proteomes" id="UP000320461"/>
    </source>
</evidence>
<evidence type="ECO:0000256" key="2">
    <source>
        <dbReference type="SAM" id="Phobius"/>
    </source>
</evidence>
<proteinExistence type="predicted"/>
<dbReference type="OrthoDB" id="4246706at2"/>
<keyword evidence="2" id="KW-0812">Transmembrane</keyword>
<evidence type="ECO:0000259" key="3">
    <source>
        <dbReference type="PROSITE" id="PS50965"/>
    </source>
</evidence>
<sequence length="329" mass="35145">MDVAGRGAEEQASRRARRAAQLRAERERGGAVDEAALERLRRDQRAWAAGAEGERRVAESLGRLERYGWTMLHDVRWPGRRQANIDHIAIGPGGVFVVDAKNWSGDVRVTHEAVRQNGYGRASALEGVNQATAAVAALLMPQHRSAVRGVMCLAGQEDQPVTVVNGVFVCGRWQLPEHLLAMPPRLTVLEVADIARFLAQDLSSNQPRARRADAPAPTSERRPSTRATPRRPAGLAGYVLLAAAAALGSTAGPAGVVALTSMALLVGALWTTISGRRFAFLGSRSRAALAIWPALLLIALSNYMWGDDGPPASLGSTIASQGQQLTPPL</sequence>
<feature type="transmembrane region" description="Helical" evidence="2">
    <location>
        <begin position="256"/>
        <end position="275"/>
    </location>
</feature>
<feature type="transmembrane region" description="Helical" evidence="2">
    <location>
        <begin position="287"/>
        <end position="305"/>
    </location>
</feature>
<evidence type="ECO:0000313" key="4">
    <source>
        <dbReference type="EMBL" id="GEA85548.1"/>
    </source>
</evidence>
<feature type="transmembrane region" description="Helical" evidence="2">
    <location>
        <begin position="232"/>
        <end position="250"/>
    </location>
</feature>
<feature type="domain" description="NERD" evidence="3">
    <location>
        <begin position="49"/>
        <end position="148"/>
    </location>
</feature>
<dbReference type="Pfam" id="PF08378">
    <property type="entry name" value="NERD"/>
    <property type="match status" value="1"/>
</dbReference>